<dbReference type="Proteomes" id="UP000186104">
    <property type="component" value="Chromosome"/>
</dbReference>
<dbReference type="KEGG" id="dtm:BJL86_2697"/>
<proteinExistence type="predicted"/>
<dbReference type="AlphaFoldDB" id="A0A173LQ57"/>
<reference evidence="1 2" key="1">
    <citation type="submission" date="2016-06" db="EMBL/GenBank/DDBJ databases">
        <title>Complete genome sequence of a saline-alkali tolerant type strain Dietzia timorensis ID05-A0528T.</title>
        <authorList>
            <person name="Wu X."/>
        </authorList>
    </citation>
    <scope>NUCLEOTIDE SEQUENCE [LARGE SCALE GENOMIC DNA]</scope>
    <source>
        <strain evidence="1 2">ID05-A0528</strain>
    </source>
</reference>
<sequence>MGSRDVSFVRVEKIGLDECNRSSGLYYARICTKGSGTGGRKKLNTEFSGGRELIRAQRGNNGGTDCVIEHRGNNAALDVPHGVGELMVKLKCGRKCSLLWVDR</sequence>
<gene>
    <name evidence="1" type="ORF">BJL86_2697</name>
</gene>
<keyword evidence="2" id="KW-1185">Reference proteome</keyword>
<dbReference type="EMBL" id="CP015961">
    <property type="protein sequence ID" value="ANI93457.1"/>
    <property type="molecule type" value="Genomic_DNA"/>
</dbReference>
<organism evidence="1 2">
    <name type="scientific">Dietzia timorensis</name>
    <dbReference type="NCBI Taxonomy" id="499555"/>
    <lineage>
        <taxon>Bacteria</taxon>
        <taxon>Bacillati</taxon>
        <taxon>Actinomycetota</taxon>
        <taxon>Actinomycetes</taxon>
        <taxon>Mycobacteriales</taxon>
        <taxon>Dietziaceae</taxon>
        <taxon>Dietzia</taxon>
    </lineage>
</organism>
<accession>A0A173LQ57</accession>
<evidence type="ECO:0000313" key="2">
    <source>
        <dbReference type="Proteomes" id="UP000186104"/>
    </source>
</evidence>
<name>A0A173LQ57_9ACTN</name>
<protein>
    <submittedName>
        <fullName evidence="1">Uncharacterized protein</fullName>
    </submittedName>
</protein>
<evidence type="ECO:0000313" key="1">
    <source>
        <dbReference type="EMBL" id="ANI93457.1"/>
    </source>
</evidence>